<dbReference type="InterPro" id="IPR052345">
    <property type="entry name" value="Rad_response_metalloprotease"/>
</dbReference>
<dbReference type="Gene3D" id="1.10.10.2910">
    <property type="match status" value="1"/>
</dbReference>
<proteinExistence type="predicted"/>
<dbReference type="RefSeq" id="WP_012233917.1">
    <property type="nucleotide sequence ID" value="NC_010162.1"/>
</dbReference>
<evidence type="ECO:0000313" key="3">
    <source>
        <dbReference type="Proteomes" id="UP000002139"/>
    </source>
</evidence>
<gene>
    <name evidence="2" type="ordered locus">sce1282</name>
</gene>
<dbReference type="PANTHER" id="PTHR43236:SF1">
    <property type="entry name" value="BLL7220 PROTEIN"/>
    <property type="match status" value="1"/>
</dbReference>
<name>A9F6J1_SORC5</name>
<dbReference type="KEGG" id="scl:sce1282"/>
<evidence type="ECO:0000259" key="1">
    <source>
        <dbReference type="Pfam" id="PF06114"/>
    </source>
</evidence>
<dbReference type="EMBL" id="AM746676">
    <property type="protein sequence ID" value="CAN91440.1"/>
    <property type="molecule type" value="Genomic_DNA"/>
</dbReference>
<dbReference type="AlphaFoldDB" id="A9F6J1"/>
<dbReference type="Proteomes" id="UP000002139">
    <property type="component" value="Chromosome"/>
</dbReference>
<sequence length="412" mass="47000">MFEAKVFKLLKRASADGQFIGPPDRCKFFQKKGYHSKDRGSKIIFDIAIEYYLPGHSSPLMLILVECKDYGRPVPINDAEEFSSKIEQVSGSKGLIISTNAFARSTFEFCRSKRIGLARYYDKSTLKWELDRSPSSISTSTPNWVDIHTGLTIDPHNSRHFDLYCYTGNTYSHSLYTCFRNLVRDTINESIFAPTKLQPPSVEYLSVDEIEAASDAILKRTGYSGGAVELDAICQWQSMKAGLNVRTGVAPADNGSEDRLLGRIRFEPLEITIFRDTGGYRGRQRFTLAHELGHHFLDHGRHMAGEYCEEDDFERDGPTDIGIDDICRLEWQANQFASCLLLPKRDFVIDFANLAHKYNLEDRGHGILFVDEQSCNQRNFFLVTNALRLKYDVSRRVVEIRLKQFGLLNDAR</sequence>
<dbReference type="Pfam" id="PF06114">
    <property type="entry name" value="Peptidase_M78"/>
    <property type="match status" value="1"/>
</dbReference>
<dbReference type="PANTHER" id="PTHR43236">
    <property type="entry name" value="ANTITOXIN HIGA1"/>
    <property type="match status" value="1"/>
</dbReference>
<organism evidence="2 3">
    <name type="scientific">Sorangium cellulosum (strain So ce56)</name>
    <name type="common">Polyangium cellulosum (strain So ce56)</name>
    <dbReference type="NCBI Taxonomy" id="448385"/>
    <lineage>
        <taxon>Bacteria</taxon>
        <taxon>Pseudomonadati</taxon>
        <taxon>Myxococcota</taxon>
        <taxon>Polyangia</taxon>
        <taxon>Polyangiales</taxon>
        <taxon>Polyangiaceae</taxon>
        <taxon>Sorangium</taxon>
    </lineage>
</organism>
<accession>A9F6J1</accession>
<reference evidence="2 3" key="1">
    <citation type="journal article" date="2007" name="Nat. Biotechnol.">
        <title>Complete genome sequence of the myxobacterium Sorangium cellulosum.</title>
        <authorList>
            <person name="Schneiker S."/>
            <person name="Perlova O."/>
            <person name="Kaiser O."/>
            <person name="Gerth K."/>
            <person name="Alici A."/>
            <person name="Altmeyer M.O."/>
            <person name="Bartels D."/>
            <person name="Bekel T."/>
            <person name="Beyer S."/>
            <person name="Bode E."/>
            <person name="Bode H.B."/>
            <person name="Bolten C.J."/>
            <person name="Choudhuri J.V."/>
            <person name="Doss S."/>
            <person name="Elnakady Y.A."/>
            <person name="Frank B."/>
            <person name="Gaigalat L."/>
            <person name="Goesmann A."/>
            <person name="Groeger C."/>
            <person name="Gross F."/>
            <person name="Jelsbak L."/>
            <person name="Jelsbak L."/>
            <person name="Kalinowski J."/>
            <person name="Kegler C."/>
            <person name="Knauber T."/>
            <person name="Konietzny S."/>
            <person name="Kopp M."/>
            <person name="Krause L."/>
            <person name="Krug D."/>
            <person name="Linke B."/>
            <person name="Mahmud T."/>
            <person name="Martinez-Arias R."/>
            <person name="McHardy A.C."/>
            <person name="Merai M."/>
            <person name="Meyer F."/>
            <person name="Mormann S."/>
            <person name="Munoz-Dorado J."/>
            <person name="Perez J."/>
            <person name="Pradella S."/>
            <person name="Rachid S."/>
            <person name="Raddatz G."/>
            <person name="Rosenau F."/>
            <person name="Rueckert C."/>
            <person name="Sasse F."/>
            <person name="Scharfe M."/>
            <person name="Schuster S.C."/>
            <person name="Suen G."/>
            <person name="Treuner-Lange A."/>
            <person name="Velicer G.J."/>
            <person name="Vorholter F.-J."/>
            <person name="Weissman K.J."/>
            <person name="Welch R.D."/>
            <person name="Wenzel S.C."/>
            <person name="Whitworth D.E."/>
            <person name="Wilhelm S."/>
            <person name="Wittmann C."/>
            <person name="Bloecker H."/>
            <person name="Puehler A."/>
            <person name="Mueller R."/>
        </authorList>
    </citation>
    <scope>NUCLEOTIDE SEQUENCE [LARGE SCALE GENOMIC DNA]</scope>
    <source>
        <strain evidence="3">So ce56</strain>
    </source>
</reference>
<protein>
    <submittedName>
        <fullName evidence="2">Sorangium cellulosum 'So ce 56' complete genome</fullName>
    </submittedName>
</protein>
<dbReference type="InterPro" id="IPR010359">
    <property type="entry name" value="IrrE_HExxH"/>
</dbReference>
<feature type="domain" description="IrrE N-terminal-like" evidence="1">
    <location>
        <begin position="282"/>
        <end position="360"/>
    </location>
</feature>
<dbReference type="HOGENOM" id="CLU_052649_0_0_7"/>
<dbReference type="InterPro" id="IPR011335">
    <property type="entry name" value="Restrct_endonuc-II-like"/>
</dbReference>
<dbReference type="SUPFAM" id="SSF52980">
    <property type="entry name" value="Restriction endonuclease-like"/>
    <property type="match status" value="1"/>
</dbReference>
<evidence type="ECO:0000313" key="2">
    <source>
        <dbReference type="EMBL" id="CAN91440.1"/>
    </source>
</evidence>
<keyword evidence="3" id="KW-1185">Reference proteome</keyword>
<dbReference type="eggNOG" id="COG2856">
    <property type="taxonomic scope" value="Bacteria"/>
</dbReference>